<feature type="domain" description="Ribosomal eL28/Mak16" evidence="7">
    <location>
        <begin position="6"/>
        <end position="118"/>
    </location>
</feature>
<evidence type="ECO:0000256" key="2">
    <source>
        <dbReference type="ARBA" id="ARBA00005514"/>
    </source>
</evidence>
<name>A0A9W6BPQ4_9CHLO</name>
<accession>A0A9W6BPQ4</accession>
<dbReference type="PANTHER" id="PTHR23405:SF4">
    <property type="entry name" value="PROTEIN MAK16 HOMOLOG"/>
    <property type="match status" value="1"/>
</dbReference>
<feature type="coiled-coil region" evidence="5">
    <location>
        <begin position="133"/>
        <end position="160"/>
    </location>
</feature>
<dbReference type="PIRSF" id="PIRSF003352">
    <property type="entry name" value="MAK16"/>
    <property type="match status" value="1"/>
</dbReference>
<dbReference type="GO" id="GO:0005730">
    <property type="term" value="C:nucleolus"/>
    <property type="evidence" value="ECO:0007669"/>
    <property type="project" value="UniProtKB-UniRule"/>
</dbReference>
<sequence>MQHDEVIWQVIGHVNCSFRAKTQTQNFCRNEYNVTGLCNRSSCPLANSRYATIKEENGRCYLLLKTIERAHSPKNLWQKIRLKKNYAAALEQMDQHLQYWPKFLVHKNKQRFTKITQYLIRMRRLEVKARPKLVGINRKLEKVERKREAKAEAAAHLEKSIESELLKRLQSGTYGDIYNFPLAQYEKVLDSQEVKETEREEEEELDGEEFVAGDEDDDDDEEEEIEYLDDDEVQLDEEDMEDWDEEGDVAEGDEDDDEEDDGDDDEEEGGSDVEEDDQEPSTSGGEDGSGDDDDVGAGSDQEPSPSRKRKAQPPRVPGRGAGVAAGKAAAAAGRKPVKRRRQQLEIEYEEERVQNRDLN</sequence>
<evidence type="ECO:0000313" key="8">
    <source>
        <dbReference type="EMBL" id="GLC55705.1"/>
    </source>
</evidence>
<dbReference type="Proteomes" id="UP001165080">
    <property type="component" value="Unassembled WGS sequence"/>
</dbReference>
<evidence type="ECO:0000259" key="7">
    <source>
        <dbReference type="Pfam" id="PF01778"/>
    </source>
</evidence>
<dbReference type="GO" id="GO:0000460">
    <property type="term" value="P:maturation of 5.8S rRNA"/>
    <property type="evidence" value="ECO:0007669"/>
    <property type="project" value="TreeGrafter"/>
</dbReference>
<comment type="similarity">
    <text evidence="2 4">Belongs to the MAK16 family.</text>
</comment>
<evidence type="ECO:0000256" key="5">
    <source>
        <dbReference type="SAM" id="Coils"/>
    </source>
</evidence>
<dbReference type="GO" id="GO:0000470">
    <property type="term" value="P:maturation of LSU-rRNA"/>
    <property type="evidence" value="ECO:0007669"/>
    <property type="project" value="TreeGrafter"/>
</dbReference>
<evidence type="ECO:0000256" key="6">
    <source>
        <dbReference type="SAM" id="MobiDB-lite"/>
    </source>
</evidence>
<dbReference type="InterPro" id="IPR029004">
    <property type="entry name" value="Ribosomal_eL28/Mak16"/>
</dbReference>
<dbReference type="AlphaFoldDB" id="A0A9W6BPQ4"/>
<feature type="compositionally biased region" description="Low complexity" evidence="6">
    <location>
        <begin position="322"/>
        <end position="334"/>
    </location>
</feature>
<evidence type="ECO:0000256" key="3">
    <source>
        <dbReference type="ARBA" id="ARBA00023242"/>
    </source>
</evidence>
<dbReference type="Pfam" id="PF04874">
    <property type="entry name" value="Mak16"/>
    <property type="match status" value="1"/>
</dbReference>
<comment type="caution">
    <text evidence="8">The sequence shown here is derived from an EMBL/GenBank/DDBJ whole genome shotgun (WGS) entry which is preliminary data.</text>
</comment>
<feature type="region of interest" description="Disordered" evidence="6">
    <location>
        <begin position="191"/>
        <end position="359"/>
    </location>
</feature>
<proteinExistence type="inferred from homology"/>
<dbReference type="Gene3D" id="3.30.390.110">
    <property type="match status" value="1"/>
</dbReference>
<evidence type="ECO:0000256" key="4">
    <source>
        <dbReference type="PIRNR" id="PIRNR003352"/>
    </source>
</evidence>
<dbReference type="FunFam" id="3.30.390.110:FF:000001">
    <property type="entry name" value="Protein MAK16 homolog"/>
    <property type="match status" value="1"/>
</dbReference>
<evidence type="ECO:0000313" key="9">
    <source>
        <dbReference type="Proteomes" id="UP001165080"/>
    </source>
</evidence>
<dbReference type="PANTHER" id="PTHR23405">
    <property type="entry name" value="MAINTENANCE OF KILLER 16 MAK16 PROTEIN-RELATED"/>
    <property type="match status" value="1"/>
</dbReference>
<evidence type="ECO:0000256" key="1">
    <source>
        <dbReference type="ARBA" id="ARBA00004123"/>
    </source>
</evidence>
<keyword evidence="5" id="KW-0175">Coiled coil</keyword>
<dbReference type="GO" id="GO:0030687">
    <property type="term" value="C:preribosome, large subunit precursor"/>
    <property type="evidence" value="ECO:0007669"/>
    <property type="project" value="TreeGrafter"/>
</dbReference>
<dbReference type="EMBL" id="BRXU01000013">
    <property type="protein sequence ID" value="GLC55705.1"/>
    <property type="molecule type" value="Genomic_DNA"/>
</dbReference>
<keyword evidence="3 4" id="KW-0539">Nucleus</keyword>
<dbReference type="InterPro" id="IPR006958">
    <property type="entry name" value="Mak16"/>
</dbReference>
<gene>
    <name evidence="8" type="primary">PLEST001897</name>
    <name evidence="8" type="ORF">PLESTB_001016700</name>
</gene>
<keyword evidence="9" id="KW-1185">Reference proteome</keyword>
<feature type="compositionally biased region" description="Acidic residues" evidence="6">
    <location>
        <begin position="199"/>
        <end position="279"/>
    </location>
</feature>
<dbReference type="Pfam" id="PF01778">
    <property type="entry name" value="Ribosomal_L28e"/>
    <property type="match status" value="1"/>
</dbReference>
<comment type="subcellular location">
    <subcellularLocation>
        <location evidence="1">Nucleus</location>
    </subcellularLocation>
</comment>
<organism evidence="8 9">
    <name type="scientific">Pleodorina starrii</name>
    <dbReference type="NCBI Taxonomy" id="330485"/>
    <lineage>
        <taxon>Eukaryota</taxon>
        <taxon>Viridiplantae</taxon>
        <taxon>Chlorophyta</taxon>
        <taxon>core chlorophytes</taxon>
        <taxon>Chlorophyceae</taxon>
        <taxon>CS clade</taxon>
        <taxon>Chlamydomonadales</taxon>
        <taxon>Volvocaceae</taxon>
        <taxon>Pleodorina</taxon>
    </lineage>
</organism>
<reference evidence="8 9" key="1">
    <citation type="journal article" date="2023" name="Commun. Biol.">
        <title>Reorganization of the ancestral sex-determining regions during the evolution of trioecy in Pleodorina starrii.</title>
        <authorList>
            <person name="Takahashi K."/>
            <person name="Suzuki S."/>
            <person name="Kawai-Toyooka H."/>
            <person name="Yamamoto K."/>
            <person name="Hamaji T."/>
            <person name="Ootsuki R."/>
            <person name="Yamaguchi H."/>
            <person name="Kawachi M."/>
            <person name="Higashiyama T."/>
            <person name="Nozaki H."/>
        </authorList>
    </citation>
    <scope>NUCLEOTIDE SEQUENCE [LARGE SCALE GENOMIC DNA]</scope>
    <source>
        <strain evidence="8 9">NIES-4479</strain>
    </source>
</reference>
<protein>
    <recommendedName>
        <fullName evidence="4">Protein MAK16 homolog</fullName>
    </recommendedName>
</protein>